<dbReference type="PANTHER" id="PTHR34294">
    <property type="entry name" value="TRANSCRIPTIONAL REGULATOR-RELATED"/>
    <property type="match status" value="1"/>
</dbReference>
<dbReference type="Proteomes" id="UP000226525">
    <property type="component" value="Unassembled WGS sequence"/>
</dbReference>
<evidence type="ECO:0000259" key="5">
    <source>
        <dbReference type="Pfam" id="PF04198"/>
    </source>
</evidence>
<dbReference type="InterPro" id="IPR007324">
    <property type="entry name" value="Sugar-bd_dom_put"/>
</dbReference>
<dbReference type="GO" id="GO:0030246">
    <property type="term" value="F:carbohydrate binding"/>
    <property type="evidence" value="ECO:0007669"/>
    <property type="project" value="InterPro"/>
</dbReference>
<dbReference type="InterPro" id="IPR037171">
    <property type="entry name" value="NagB/RpiA_transferase-like"/>
</dbReference>
<feature type="domain" description="Sugar-binding" evidence="5">
    <location>
        <begin position="58"/>
        <end position="313"/>
    </location>
</feature>
<dbReference type="GO" id="GO:0003677">
    <property type="term" value="F:DNA binding"/>
    <property type="evidence" value="ECO:0007669"/>
    <property type="project" value="UniProtKB-KW"/>
</dbReference>
<dbReference type="Pfam" id="PF04198">
    <property type="entry name" value="Sugar-bind"/>
    <property type="match status" value="1"/>
</dbReference>
<keyword evidence="4" id="KW-0804">Transcription</keyword>
<dbReference type="InterPro" id="IPR051054">
    <property type="entry name" value="SorC_transcr_regulators"/>
</dbReference>
<accession>A0A2D6YKY9</accession>
<evidence type="ECO:0000313" key="7">
    <source>
        <dbReference type="Proteomes" id="UP000226525"/>
    </source>
</evidence>
<evidence type="ECO:0000256" key="4">
    <source>
        <dbReference type="ARBA" id="ARBA00023163"/>
    </source>
</evidence>
<evidence type="ECO:0000256" key="2">
    <source>
        <dbReference type="ARBA" id="ARBA00023015"/>
    </source>
</evidence>
<protein>
    <recommendedName>
        <fullName evidence="5">Sugar-binding domain-containing protein</fullName>
    </recommendedName>
</protein>
<dbReference type="Gene3D" id="3.40.50.1360">
    <property type="match status" value="1"/>
</dbReference>
<dbReference type="PANTHER" id="PTHR34294:SF1">
    <property type="entry name" value="TRANSCRIPTIONAL REGULATOR LSRR"/>
    <property type="match status" value="1"/>
</dbReference>
<name>A0A2D6YKY9_9DELT</name>
<proteinExistence type="inferred from homology"/>
<comment type="caution">
    <text evidence="6">The sequence shown here is derived from an EMBL/GenBank/DDBJ whole genome shotgun (WGS) entry which is preliminary data.</text>
</comment>
<dbReference type="SUPFAM" id="SSF100950">
    <property type="entry name" value="NagB/RpiA/CoA transferase-like"/>
    <property type="match status" value="1"/>
</dbReference>
<evidence type="ECO:0000256" key="1">
    <source>
        <dbReference type="ARBA" id="ARBA00010466"/>
    </source>
</evidence>
<dbReference type="Gene3D" id="1.10.10.10">
    <property type="entry name" value="Winged helix-like DNA-binding domain superfamily/Winged helix DNA-binding domain"/>
    <property type="match status" value="1"/>
</dbReference>
<organism evidence="6 7">
    <name type="scientific">SAR324 cluster bacterium</name>
    <dbReference type="NCBI Taxonomy" id="2024889"/>
    <lineage>
        <taxon>Bacteria</taxon>
        <taxon>Deltaproteobacteria</taxon>
        <taxon>SAR324 cluster</taxon>
    </lineage>
</organism>
<evidence type="ECO:0000256" key="3">
    <source>
        <dbReference type="ARBA" id="ARBA00023125"/>
    </source>
</evidence>
<comment type="similarity">
    <text evidence="1">Belongs to the SorC transcriptional regulatory family.</text>
</comment>
<sequence>MPRPASDLIARIAWRYYVQKQNQVEIAANLNLSRQSVQRYLSQALEQGIVVTRIDHHHLSECMELSQELQSRYHLKLCEVAPATDEQSAEEVFQSLCALGAQVMERFIRREDPCTFALGSGQTIRHSIKHLEEFQRNDHSVTSLVGFTTPEGNPSEFDLVTPFAEKTGAQGYYFPAPLVLPTLAEKQLLEQLTVYKRVSKIVEQANVAFASVSPIHTNSAFLKEGLMTTEEWQYLQKQGACAELLGRILDLDGQLLNEEFTNRLAGEVLRHNPDRLFVCISGGIQKHQALCSILQGKWINGLVTDEQTAHYLLQMASTSVR</sequence>
<dbReference type="AlphaFoldDB" id="A0A2D6YKY9"/>
<dbReference type="EMBL" id="NZEX01000118">
    <property type="protein sequence ID" value="MAH63861.1"/>
    <property type="molecule type" value="Genomic_DNA"/>
</dbReference>
<reference evidence="7" key="1">
    <citation type="submission" date="2017-09" db="EMBL/GenBank/DDBJ databases">
        <title>The Reconstruction of 2,631 Draft Metagenome-Assembled Genomes from the Global Oceans.</title>
        <authorList>
            <person name="Tully B.J."/>
            <person name="Graham E.D."/>
            <person name="Heidelberg J.F."/>
        </authorList>
    </citation>
    <scope>NUCLEOTIDE SEQUENCE [LARGE SCALE GENOMIC DNA]</scope>
</reference>
<gene>
    <name evidence="6" type="ORF">CMN54_10540</name>
</gene>
<evidence type="ECO:0000313" key="6">
    <source>
        <dbReference type="EMBL" id="MAH63861.1"/>
    </source>
</evidence>
<keyword evidence="2" id="KW-0805">Transcription regulation</keyword>
<dbReference type="InterPro" id="IPR036388">
    <property type="entry name" value="WH-like_DNA-bd_sf"/>
</dbReference>
<keyword evidence="3" id="KW-0238">DNA-binding</keyword>